<gene>
    <name evidence="2" type="ORF">MG293_013675</name>
</gene>
<organism evidence="2 3">
    <name type="scientific">Ovis ammon polii</name>
    <dbReference type="NCBI Taxonomy" id="230172"/>
    <lineage>
        <taxon>Eukaryota</taxon>
        <taxon>Metazoa</taxon>
        <taxon>Chordata</taxon>
        <taxon>Craniata</taxon>
        <taxon>Vertebrata</taxon>
        <taxon>Euteleostomi</taxon>
        <taxon>Mammalia</taxon>
        <taxon>Eutheria</taxon>
        <taxon>Laurasiatheria</taxon>
        <taxon>Artiodactyla</taxon>
        <taxon>Ruminantia</taxon>
        <taxon>Pecora</taxon>
        <taxon>Bovidae</taxon>
        <taxon>Caprinae</taxon>
        <taxon>Ovis</taxon>
    </lineage>
</organism>
<keyword evidence="3" id="KW-1185">Reference proteome</keyword>
<comment type="caution">
    <text evidence="2">The sequence shown here is derived from an EMBL/GenBank/DDBJ whole genome shotgun (WGS) entry which is preliminary data.</text>
</comment>
<evidence type="ECO:0000313" key="2">
    <source>
        <dbReference type="EMBL" id="KAI4536283.1"/>
    </source>
</evidence>
<dbReference type="AlphaFoldDB" id="A0AAD4TXA9"/>
<sequence>MLLPPQTVVRVPLEGQRKDSPKSFLDAGQREHSRDWPRPEKPRVKEKHSLASNLVISKQFLPAPGADGKAESGKNGHGSGFQGFINPDDTLFFLSGATVSKYHRIKHQLRKTPGAPWYLLIPSASAFVILTVNTPTLTTTPNTTTDATNITMGTTSTISIISTTIASPRAIMKHPWTSHFDSPDSMAASQLSHILLEEVPAFELNYTF</sequence>
<proteinExistence type="predicted"/>
<evidence type="ECO:0000256" key="1">
    <source>
        <dbReference type="SAM" id="MobiDB-lite"/>
    </source>
</evidence>
<name>A0AAD4TXA9_OVIAM</name>
<feature type="region of interest" description="Disordered" evidence="1">
    <location>
        <begin position="1"/>
        <end position="48"/>
    </location>
</feature>
<feature type="compositionally biased region" description="Basic and acidic residues" evidence="1">
    <location>
        <begin position="28"/>
        <end position="48"/>
    </location>
</feature>
<reference evidence="2" key="1">
    <citation type="submission" date="2022-03" db="EMBL/GenBank/DDBJ databases">
        <title>Genomic analyses of argali, domestic sheep and their hybrids provide insights into chromosomal evolution, heterosis and genetic basis of agronomic traits.</title>
        <authorList>
            <person name="Li M."/>
        </authorList>
    </citation>
    <scope>NUCLEOTIDE SEQUENCE</scope>
    <source>
        <strain evidence="2">CAU-MHL-2022a</strain>
        <tissue evidence="2">Skin</tissue>
    </source>
</reference>
<dbReference type="Proteomes" id="UP001214576">
    <property type="component" value="Unassembled WGS sequence"/>
</dbReference>
<dbReference type="EMBL" id="JAKZEL010000016">
    <property type="protein sequence ID" value="KAI4536283.1"/>
    <property type="molecule type" value="Genomic_DNA"/>
</dbReference>
<accession>A0AAD4TXA9</accession>
<evidence type="ECO:0000313" key="3">
    <source>
        <dbReference type="Proteomes" id="UP001214576"/>
    </source>
</evidence>
<protein>
    <submittedName>
        <fullName evidence="2">Uncharacterized protein</fullName>
    </submittedName>
</protein>